<organism evidence="2 3">
    <name type="scientific">Seminavis robusta</name>
    <dbReference type="NCBI Taxonomy" id="568900"/>
    <lineage>
        <taxon>Eukaryota</taxon>
        <taxon>Sar</taxon>
        <taxon>Stramenopiles</taxon>
        <taxon>Ochrophyta</taxon>
        <taxon>Bacillariophyta</taxon>
        <taxon>Bacillariophyceae</taxon>
        <taxon>Bacillariophycidae</taxon>
        <taxon>Naviculales</taxon>
        <taxon>Naviculaceae</taxon>
        <taxon>Seminavis</taxon>
    </lineage>
</organism>
<accession>A0A9N8HKE5</accession>
<gene>
    <name evidence="2" type="ORF">SEMRO_751_G197090.1</name>
</gene>
<keyword evidence="3" id="KW-1185">Reference proteome</keyword>
<sequence>MSKGPISTPPTDAPFQSPLEYTWEAPHQHASPKRPPTRLADVDVDMYLVKKRHVTNESIALLFRSTGNLMHSWFSKEEDPQQQEHQTTSEE</sequence>
<dbReference type="Proteomes" id="UP001153069">
    <property type="component" value="Unassembled WGS sequence"/>
</dbReference>
<proteinExistence type="predicted"/>
<reference evidence="2" key="1">
    <citation type="submission" date="2020-06" db="EMBL/GenBank/DDBJ databases">
        <authorList>
            <consortium name="Plant Systems Biology data submission"/>
        </authorList>
    </citation>
    <scope>NUCLEOTIDE SEQUENCE</scope>
    <source>
        <strain evidence="2">D6</strain>
    </source>
</reference>
<protein>
    <submittedName>
        <fullName evidence="2">Uncharacterized protein</fullName>
    </submittedName>
</protein>
<name>A0A9N8HKE5_9STRA</name>
<evidence type="ECO:0000313" key="3">
    <source>
        <dbReference type="Proteomes" id="UP001153069"/>
    </source>
</evidence>
<comment type="caution">
    <text evidence="2">The sequence shown here is derived from an EMBL/GenBank/DDBJ whole genome shotgun (WGS) entry which is preliminary data.</text>
</comment>
<evidence type="ECO:0000256" key="1">
    <source>
        <dbReference type="SAM" id="MobiDB-lite"/>
    </source>
</evidence>
<dbReference type="AlphaFoldDB" id="A0A9N8HKE5"/>
<feature type="region of interest" description="Disordered" evidence="1">
    <location>
        <begin position="1"/>
        <end position="38"/>
    </location>
</feature>
<evidence type="ECO:0000313" key="2">
    <source>
        <dbReference type="EMBL" id="CAB9515967.1"/>
    </source>
</evidence>
<dbReference type="EMBL" id="CAICTM010000750">
    <property type="protein sequence ID" value="CAB9515967.1"/>
    <property type="molecule type" value="Genomic_DNA"/>
</dbReference>